<feature type="region of interest" description="Disordered" evidence="1">
    <location>
        <begin position="128"/>
        <end position="166"/>
    </location>
</feature>
<accession>A0A8H5B0Z2</accession>
<evidence type="ECO:0000313" key="3">
    <source>
        <dbReference type="Proteomes" id="UP000541558"/>
    </source>
</evidence>
<dbReference type="Proteomes" id="UP000541558">
    <property type="component" value="Unassembled WGS sequence"/>
</dbReference>
<dbReference type="OrthoDB" id="3160134at2759"/>
<protein>
    <submittedName>
        <fullName evidence="2">Uncharacterized protein</fullName>
    </submittedName>
</protein>
<organism evidence="2 3">
    <name type="scientific">Ephemerocybe angulata</name>
    <dbReference type="NCBI Taxonomy" id="980116"/>
    <lineage>
        <taxon>Eukaryota</taxon>
        <taxon>Fungi</taxon>
        <taxon>Dikarya</taxon>
        <taxon>Basidiomycota</taxon>
        <taxon>Agaricomycotina</taxon>
        <taxon>Agaricomycetes</taxon>
        <taxon>Agaricomycetidae</taxon>
        <taxon>Agaricales</taxon>
        <taxon>Agaricineae</taxon>
        <taxon>Psathyrellaceae</taxon>
        <taxon>Ephemerocybe</taxon>
    </lineage>
</organism>
<evidence type="ECO:0000313" key="2">
    <source>
        <dbReference type="EMBL" id="KAF5314750.1"/>
    </source>
</evidence>
<keyword evidence="3" id="KW-1185">Reference proteome</keyword>
<gene>
    <name evidence="2" type="ORF">D9611_007065</name>
</gene>
<name>A0A8H5B0Z2_9AGAR</name>
<evidence type="ECO:0000256" key="1">
    <source>
        <dbReference type="SAM" id="MobiDB-lite"/>
    </source>
</evidence>
<dbReference type="AlphaFoldDB" id="A0A8H5B0Z2"/>
<sequence>MAPFDDKENQPLRFGTSGPDKSTNTGGLKRRAEALEWAPRKKATTGDPLQHHGRHFGRAVYAFANVPALVSNGLASNEDNPPETAQDRREGRIYLKLLKMVPDLEERLAKSPPEEVLRMCNLIQKGASSGRADDTKSMKGPIVDWISPRDGEPLRPTIHRNSKLDRGFNHPRTGALLCPTSLDWSDPAVQQQLRNKEIITLGEDWPLFLYQDEKFDPEEPWRGLLRNRILVLAFKHVFTSPSSTDDNPRATRSGNAKLHGMTRVTPASIAYIATQVRFALSDKGTFCRSDKETDSETFYQTLLELMEDPKEEEEVKKLLAWWNRTIFPAASNGVRIAPKNSALSMIKAKRAKLEAAQAAAAAAELGGPPA</sequence>
<reference evidence="2 3" key="1">
    <citation type="journal article" date="2020" name="ISME J.">
        <title>Uncovering the hidden diversity of litter-decomposition mechanisms in mushroom-forming fungi.</title>
        <authorList>
            <person name="Floudas D."/>
            <person name="Bentzer J."/>
            <person name="Ahren D."/>
            <person name="Johansson T."/>
            <person name="Persson P."/>
            <person name="Tunlid A."/>
        </authorList>
    </citation>
    <scope>NUCLEOTIDE SEQUENCE [LARGE SCALE GENOMIC DNA]</scope>
    <source>
        <strain evidence="2 3">CBS 175.51</strain>
    </source>
</reference>
<feature type="region of interest" description="Disordered" evidence="1">
    <location>
        <begin position="1"/>
        <end position="52"/>
    </location>
</feature>
<dbReference type="Pfam" id="PF20414">
    <property type="entry name" value="DUF6698"/>
    <property type="match status" value="1"/>
</dbReference>
<proteinExistence type="predicted"/>
<feature type="compositionally biased region" description="Basic and acidic residues" evidence="1">
    <location>
        <begin position="1"/>
        <end position="10"/>
    </location>
</feature>
<dbReference type="EMBL" id="JAACJK010000221">
    <property type="protein sequence ID" value="KAF5314750.1"/>
    <property type="molecule type" value="Genomic_DNA"/>
</dbReference>
<comment type="caution">
    <text evidence="2">The sequence shown here is derived from an EMBL/GenBank/DDBJ whole genome shotgun (WGS) entry which is preliminary data.</text>
</comment>
<dbReference type="InterPro" id="IPR046521">
    <property type="entry name" value="DUF6698"/>
</dbReference>